<accession>A0A3L7JVI8</accession>
<dbReference type="Pfam" id="PF18902">
    <property type="entry name" value="DUF5658"/>
    <property type="match status" value="1"/>
</dbReference>
<dbReference type="InterPro" id="IPR043717">
    <property type="entry name" value="DUF5658"/>
</dbReference>
<feature type="transmembrane region" description="Helical" evidence="1">
    <location>
        <begin position="54"/>
        <end position="72"/>
    </location>
</feature>
<reference evidence="3 4" key="1">
    <citation type="submission" date="2018-10" db="EMBL/GenBank/DDBJ databases">
        <title>Falsibacillus sp. genome draft.</title>
        <authorList>
            <person name="Shi S."/>
        </authorList>
    </citation>
    <scope>NUCLEOTIDE SEQUENCE [LARGE SCALE GENOMIC DNA]</scope>
    <source>
        <strain evidence="3 4">GY 10110</strain>
    </source>
</reference>
<dbReference type="EMBL" id="RCVZ01000008">
    <property type="protein sequence ID" value="RLQ94888.1"/>
    <property type="molecule type" value="Genomic_DNA"/>
</dbReference>
<keyword evidence="4" id="KW-1185">Reference proteome</keyword>
<name>A0A3L7JVI8_9BACI</name>
<comment type="caution">
    <text evidence="3">The sequence shown here is derived from an EMBL/GenBank/DDBJ whole genome shotgun (WGS) entry which is preliminary data.</text>
</comment>
<keyword evidence="1" id="KW-1133">Transmembrane helix</keyword>
<feature type="transmembrane region" description="Helical" evidence="1">
    <location>
        <begin position="84"/>
        <end position="107"/>
    </location>
</feature>
<dbReference type="OrthoDB" id="2884515at2"/>
<protein>
    <recommendedName>
        <fullName evidence="2">DUF5658 domain-containing protein</fullName>
    </recommendedName>
</protein>
<keyword evidence="1" id="KW-0472">Membrane</keyword>
<proteinExistence type="predicted"/>
<gene>
    <name evidence="3" type="ORF">D9X91_12970</name>
</gene>
<organism evidence="3 4">
    <name type="scientific">Falsibacillus albus</name>
    <dbReference type="NCBI Taxonomy" id="2478915"/>
    <lineage>
        <taxon>Bacteria</taxon>
        <taxon>Bacillati</taxon>
        <taxon>Bacillota</taxon>
        <taxon>Bacilli</taxon>
        <taxon>Bacillales</taxon>
        <taxon>Bacillaceae</taxon>
        <taxon>Falsibacillus</taxon>
    </lineage>
</organism>
<feature type="domain" description="DUF5658" evidence="2">
    <location>
        <begin position="18"/>
        <end position="104"/>
    </location>
</feature>
<evidence type="ECO:0000259" key="2">
    <source>
        <dbReference type="Pfam" id="PF18902"/>
    </source>
</evidence>
<evidence type="ECO:0000313" key="3">
    <source>
        <dbReference type="EMBL" id="RLQ94888.1"/>
    </source>
</evidence>
<evidence type="ECO:0000256" key="1">
    <source>
        <dbReference type="SAM" id="Phobius"/>
    </source>
</evidence>
<dbReference type="Proteomes" id="UP000276770">
    <property type="component" value="Unassembled WGS sequence"/>
</dbReference>
<dbReference type="AlphaFoldDB" id="A0A3L7JVI8"/>
<keyword evidence="1" id="KW-0812">Transmembrane</keyword>
<dbReference type="RefSeq" id="WP_121681051.1">
    <property type="nucleotide sequence ID" value="NZ_RCVZ01000008.1"/>
</dbReference>
<feature type="transmembrane region" description="Helical" evidence="1">
    <location>
        <begin position="12"/>
        <end position="34"/>
    </location>
</feature>
<evidence type="ECO:0000313" key="4">
    <source>
        <dbReference type="Proteomes" id="UP000276770"/>
    </source>
</evidence>
<sequence>MQVNKEKSRRNLILATFLLWILTTIDAILTDFGIRHHYIHEANPLMNVLYNSSITSFYIIKMALPILLLALLTKVQAKPYIRVLTFLSLFLYVFVMIQHFAWLAHVISENR</sequence>